<keyword evidence="5 11" id="KW-0812">Transmembrane</keyword>
<comment type="similarity">
    <text evidence="11 12">Belongs to the TonB-dependent receptor family.</text>
</comment>
<keyword evidence="2 11" id="KW-0813">Transport</keyword>
<keyword evidence="13" id="KW-0732">Signal</keyword>
<feature type="domain" description="TonB-dependent receptor-like beta-barrel" evidence="14">
    <location>
        <begin position="257"/>
        <end position="714"/>
    </location>
</feature>
<evidence type="ECO:0000256" key="12">
    <source>
        <dbReference type="RuleBase" id="RU003357"/>
    </source>
</evidence>
<feature type="signal peptide" evidence="13">
    <location>
        <begin position="1"/>
        <end position="27"/>
    </location>
</feature>
<keyword evidence="4" id="KW-0410">Iron transport</keyword>
<dbReference type="PANTHER" id="PTHR32552">
    <property type="entry name" value="FERRICHROME IRON RECEPTOR-RELATED"/>
    <property type="match status" value="1"/>
</dbReference>
<dbReference type="InterPro" id="IPR000531">
    <property type="entry name" value="Beta-barrel_TonB"/>
</dbReference>
<dbReference type="Proteomes" id="UP000433652">
    <property type="component" value="Unassembled WGS sequence"/>
</dbReference>
<evidence type="ECO:0000256" key="2">
    <source>
        <dbReference type="ARBA" id="ARBA00022448"/>
    </source>
</evidence>
<dbReference type="InterPro" id="IPR036942">
    <property type="entry name" value="Beta-barrel_TonB_sf"/>
</dbReference>
<organism evidence="16 17">
    <name type="scientific">Croceibacterium salegens</name>
    <dbReference type="NCBI Taxonomy" id="1737568"/>
    <lineage>
        <taxon>Bacteria</taxon>
        <taxon>Pseudomonadati</taxon>
        <taxon>Pseudomonadota</taxon>
        <taxon>Alphaproteobacteria</taxon>
        <taxon>Sphingomonadales</taxon>
        <taxon>Erythrobacteraceae</taxon>
        <taxon>Croceibacterium</taxon>
    </lineage>
</organism>
<keyword evidence="7" id="KW-0406">Ion transport</keyword>
<evidence type="ECO:0000256" key="1">
    <source>
        <dbReference type="ARBA" id="ARBA00004571"/>
    </source>
</evidence>
<dbReference type="SUPFAM" id="SSF56935">
    <property type="entry name" value="Porins"/>
    <property type="match status" value="1"/>
</dbReference>
<comment type="subcellular location">
    <subcellularLocation>
        <location evidence="1 11">Cell outer membrane</location>
        <topology evidence="1 11">Multi-pass membrane protein</topology>
    </subcellularLocation>
</comment>
<evidence type="ECO:0000313" key="16">
    <source>
        <dbReference type="EMBL" id="MXO59337.1"/>
    </source>
</evidence>
<keyword evidence="17" id="KW-1185">Reference proteome</keyword>
<evidence type="ECO:0000259" key="14">
    <source>
        <dbReference type="Pfam" id="PF00593"/>
    </source>
</evidence>
<dbReference type="CDD" id="cd01347">
    <property type="entry name" value="ligand_gated_channel"/>
    <property type="match status" value="1"/>
</dbReference>
<dbReference type="OrthoDB" id="9775095at2"/>
<dbReference type="InterPro" id="IPR039426">
    <property type="entry name" value="TonB-dep_rcpt-like"/>
</dbReference>
<keyword evidence="6" id="KW-0408">Iron</keyword>
<dbReference type="Pfam" id="PF00593">
    <property type="entry name" value="TonB_dep_Rec_b-barrel"/>
    <property type="match status" value="1"/>
</dbReference>
<evidence type="ECO:0000256" key="8">
    <source>
        <dbReference type="ARBA" id="ARBA00023077"/>
    </source>
</evidence>
<gene>
    <name evidence="16" type="ORF">GRI89_07255</name>
</gene>
<protein>
    <submittedName>
        <fullName evidence="16">TonB-dependent receptor</fullName>
    </submittedName>
</protein>
<keyword evidence="8 12" id="KW-0798">TonB box</keyword>
<evidence type="ECO:0000256" key="7">
    <source>
        <dbReference type="ARBA" id="ARBA00023065"/>
    </source>
</evidence>
<dbReference type="PANTHER" id="PTHR32552:SF81">
    <property type="entry name" value="TONB-DEPENDENT OUTER MEMBRANE RECEPTOR"/>
    <property type="match status" value="1"/>
</dbReference>
<keyword evidence="16" id="KW-0675">Receptor</keyword>
<evidence type="ECO:0000256" key="6">
    <source>
        <dbReference type="ARBA" id="ARBA00023004"/>
    </source>
</evidence>
<dbReference type="GO" id="GO:0006826">
    <property type="term" value="P:iron ion transport"/>
    <property type="evidence" value="ECO:0007669"/>
    <property type="project" value="UniProtKB-KW"/>
</dbReference>
<evidence type="ECO:0000256" key="5">
    <source>
        <dbReference type="ARBA" id="ARBA00022692"/>
    </source>
</evidence>
<proteinExistence type="inferred from homology"/>
<dbReference type="EMBL" id="WTYM01000033">
    <property type="protein sequence ID" value="MXO59337.1"/>
    <property type="molecule type" value="Genomic_DNA"/>
</dbReference>
<reference evidence="16 17" key="1">
    <citation type="submission" date="2019-12" db="EMBL/GenBank/DDBJ databases">
        <title>Genomic-based taxomic classification of the family Erythrobacteraceae.</title>
        <authorList>
            <person name="Xu L."/>
        </authorList>
    </citation>
    <scope>NUCLEOTIDE SEQUENCE [LARGE SCALE GENOMIC DNA]</scope>
    <source>
        <strain evidence="16 17">MCCC 1K01500</strain>
    </source>
</reference>
<keyword evidence="3 11" id="KW-1134">Transmembrane beta strand</keyword>
<dbReference type="AlphaFoldDB" id="A0A6I4SWB8"/>
<dbReference type="InterPro" id="IPR012910">
    <property type="entry name" value="Plug_dom"/>
</dbReference>
<evidence type="ECO:0000256" key="4">
    <source>
        <dbReference type="ARBA" id="ARBA00022496"/>
    </source>
</evidence>
<feature type="chain" id="PRO_5026165092" evidence="13">
    <location>
        <begin position="28"/>
        <end position="745"/>
    </location>
</feature>
<evidence type="ECO:0000256" key="13">
    <source>
        <dbReference type="SAM" id="SignalP"/>
    </source>
</evidence>
<evidence type="ECO:0000256" key="10">
    <source>
        <dbReference type="ARBA" id="ARBA00023237"/>
    </source>
</evidence>
<keyword evidence="9 11" id="KW-0472">Membrane</keyword>
<name>A0A6I4SWB8_9SPHN</name>
<sequence>MLKICGGRLAGASLAALAFVMSGPAAAQDDAASDEQAQKPADSGNQIIVYGLRREDTLQDTPAAITAFDAEAIENAGIDKPADFINLTSNVNLVETQNVGNAFIVIRGITQARNSEPSVAVVIDGVQQVNAAAFNQDLFDIAQIEVLKGPQGALYGRNAIGGAIIITTKQPSDQLEGSITAGIDNGFGYYTRAGISGPLSDGIKFRIAGLYKDTDGYIPNPYLGREADPYKDYALRGSLLFDAGGGFSADLRASLDRTRTTGFWYNIVGDVNDTSLPVRVNNEGIDNRDMNNVSAKLTYESDDFTITSVTSYDTVKEIITGDAFDFLPTNEAFCALPSDPCFSGSTDLNQSQYLNVKAFSQELRVESPADEDLFWMVGGYLISTDRFISTGNMLDLDKGVFPVYRTPSTNADNPQYSFLSDSQDNFAWAAFANLGYKISDMVRVDASVRYDHDRRRNTTETPNAWLGYINYIAFLFGAPQSAQGDVRTRNFSDWQPKFTVTVTPNSDLTFYGGYSRGFRSGGFNQTGVGVVAAANGVVGVNDVFEAETADTWELGFKSQLADGLFTVNGSIYTTESKNSYFFVYLYANSTQNLGNVPKVRLKGLELEALVTPTDDLQFNVAWGLTGSEIKEFPDPAAIGNEAPVVSRSTLNFGAQFTPYIGGEVSALLRADYRRIGRTWWDVYNSTVRRPVELVDVRAGVKGDHWSLTGFASNLFNEKYNAEFSPGGFVFKARPRIFGVEAGYNF</sequence>
<dbReference type="PROSITE" id="PS52016">
    <property type="entry name" value="TONB_DEPENDENT_REC_3"/>
    <property type="match status" value="1"/>
</dbReference>
<feature type="domain" description="TonB-dependent receptor plug" evidence="15">
    <location>
        <begin position="58"/>
        <end position="163"/>
    </location>
</feature>
<comment type="caution">
    <text evidence="16">The sequence shown here is derived from an EMBL/GenBank/DDBJ whole genome shotgun (WGS) entry which is preliminary data.</text>
</comment>
<evidence type="ECO:0000313" key="17">
    <source>
        <dbReference type="Proteomes" id="UP000433652"/>
    </source>
</evidence>
<accession>A0A6I4SWB8</accession>
<evidence type="ECO:0000256" key="3">
    <source>
        <dbReference type="ARBA" id="ARBA00022452"/>
    </source>
</evidence>
<dbReference type="Pfam" id="PF07715">
    <property type="entry name" value="Plug"/>
    <property type="match status" value="1"/>
</dbReference>
<evidence type="ECO:0000256" key="9">
    <source>
        <dbReference type="ARBA" id="ARBA00023136"/>
    </source>
</evidence>
<keyword evidence="10 11" id="KW-0998">Cell outer membrane</keyword>
<evidence type="ECO:0000259" key="15">
    <source>
        <dbReference type="Pfam" id="PF07715"/>
    </source>
</evidence>
<evidence type="ECO:0000256" key="11">
    <source>
        <dbReference type="PROSITE-ProRule" id="PRU01360"/>
    </source>
</evidence>
<dbReference type="Gene3D" id="2.40.170.20">
    <property type="entry name" value="TonB-dependent receptor, beta-barrel domain"/>
    <property type="match status" value="1"/>
</dbReference>
<dbReference type="GO" id="GO:0009279">
    <property type="term" value="C:cell outer membrane"/>
    <property type="evidence" value="ECO:0007669"/>
    <property type="project" value="UniProtKB-SubCell"/>
</dbReference>